<name>A0A9W4B7S7_9MYCO</name>
<evidence type="ECO:0000313" key="2">
    <source>
        <dbReference type="EMBL" id="BBY95676.1"/>
    </source>
</evidence>
<keyword evidence="3" id="KW-1185">Reference proteome</keyword>
<proteinExistence type="predicted"/>
<dbReference type="AlphaFoldDB" id="A0A9W4B7S7"/>
<evidence type="ECO:0000313" key="3">
    <source>
        <dbReference type="Proteomes" id="UP000465785"/>
    </source>
</evidence>
<feature type="compositionally biased region" description="Low complexity" evidence="1">
    <location>
        <begin position="188"/>
        <end position="210"/>
    </location>
</feature>
<sequence length="596" mass="62151">MALNLRELREWPPEIADLAASTRGAAANHTNSADFYRSLATASTWEGDGGDSARAAMVATAGEHEGVAENLGKAAADMEAAQQQAEQVAQKITDILDFAAEAPAVQIDESTNQVIPPDTAYLDDEAAAKVAAKVADLQAQIAAVLAQGEGVDADLAGAIARATGIPAPEVKTASSVEDLLLPGTGERQAPPSADSASQPDSLDSALDQLAGRPVPSGAQGVDGSAAPVPLNPAKVEKFKALARQTMLRDGVPPDQIEARLDAMVSAARQPLKPYTPPEPDKMPPPGFAEGFADRWFETEQGIKNLIGQGGPGAPGVWESWRDLLESTNDQITNPVGAAVDEVNNALDSPSAAYYLGGKAAEGAIAAPGVIFGGEAALVARAGALDDIAGVGIPSHLVDVPSGHHPAAEAFPTPLAGEYPAPGVWDYSDGYSSHAPEIASNLNDAVANGQSTLDLARQVADLSTHHMPGPPDTGNADRVVLGKWAGMDDGYIGEARSNGGIYFDTGDATWNALSHGLSDEQARTVTWEVNEQFLRTQLENGVPRIEYVLPDGFESVEQIAAVQRRSFSALEINFLKYNAAAYGYTQHGNSWVYEGGS</sequence>
<dbReference type="KEGG" id="mgau:MGALJ_53450"/>
<accession>A0A9W4B7S7</accession>
<reference evidence="2 3" key="1">
    <citation type="journal article" date="2019" name="Emerg. Microbes Infect.">
        <title>Comprehensive subspecies identification of 175 nontuberculous mycobacteria species based on 7547 genomic profiles.</title>
        <authorList>
            <person name="Matsumoto Y."/>
            <person name="Kinjo T."/>
            <person name="Motooka D."/>
            <person name="Nabeya D."/>
            <person name="Jung N."/>
            <person name="Uechi K."/>
            <person name="Horii T."/>
            <person name="Iida T."/>
            <person name="Fujita J."/>
            <person name="Nakamura S."/>
        </authorList>
    </citation>
    <scope>NUCLEOTIDE SEQUENCE [LARGE SCALE GENOMIC DNA]</scope>
    <source>
        <strain evidence="2 3">JCM 6399</strain>
    </source>
</reference>
<evidence type="ECO:0000256" key="1">
    <source>
        <dbReference type="SAM" id="MobiDB-lite"/>
    </source>
</evidence>
<organism evidence="2 3">
    <name type="scientific">Mycobacterium gallinarum</name>
    <dbReference type="NCBI Taxonomy" id="39689"/>
    <lineage>
        <taxon>Bacteria</taxon>
        <taxon>Bacillati</taxon>
        <taxon>Actinomycetota</taxon>
        <taxon>Actinomycetes</taxon>
        <taxon>Mycobacteriales</taxon>
        <taxon>Mycobacteriaceae</taxon>
        <taxon>Mycobacterium</taxon>
    </lineage>
</organism>
<protein>
    <submittedName>
        <fullName evidence="2">Uncharacterized protein</fullName>
    </submittedName>
</protein>
<dbReference type="EMBL" id="AP022601">
    <property type="protein sequence ID" value="BBY95676.1"/>
    <property type="molecule type" value="Genomic_DNA"/>
</dbReference>
<feature type="region of interest" description="Disordered" evidence="1">
    <location>
        <begin position="182"/>
        <end position="229"/>
    </location>
</feature>
<dbReference type="Proteomes" id="UP000465785">
    <property type="component" value="Chromosome"/>
</dbReference>
<gene>
    <name evidence="2" type="ORF">MGALJ_53450</name>
</gene>
<dbReference type="RefSeq" id="WP_197905560.1">
    <property type="nucleotide sequence ID" value="NZ_AP022601.1"/>
</dbReference>